<name>A0A839QA08_MYCIR</name>
<dbReference type="Proteomes" id="UP000550501">
    <property type="component" value="Unassembled WGS sequence"/>
</dbReference>
<keyword evidence="2" id="KW-1185">Reference proteome</keyword>
<dbReference type="EMBL" id="JACHVU010000004">
    <property type="protein sequence ID" value="MBB2991036.1"/>
    <property type="molecule type" value="Genomic_DNA"/>
</dbReference>
<proteinExistence type="predicted"/>
<sequence>MRRRILVAVIAAVLVVAAAAGAYRSWYLPSQRPILVGAKPIPAHKLEMIPVTPLAQVPVSDAARTDVADTLRGAALSLKPGSRITEEQMFSHPGGWYPLQKLTSEYFAAFGMRLQTDAQMQFDGYAFRDLTWGTAWPRALFDDRSVVAVSYYAPLTPGYRESMLGFFVMTPEESR</sequence>
<accession>A0A839QA08</accession>
<comment type="caution">
    <text evidence="1">The sequence shown here is derived from an EMBL/GenBank/DDBJ whole genome shotgun (WGS) entry which is preliminary data.</text>
</comment>
<reference evidence="1 2" key="1">
    <citation type="submission" date="2020-08" db="EMBL/GenBank/DDBJ databases">
        <title>The Agave Microbiome: Exploring the role of microbial communities in plant adaptations to desert environments.</title>
        <authorList>
            <person name="Partida-Martinez L.P."/>
        </authorList>
    </citation>
    <scope>NUCLEOTIDE SEQUENCE [LARGE SCALE GENOMIC DNA]</scope>
    <source>
        <strain evidence="1 2">AT2.18</strain>
    </source>
</reference>
<dbReference type="AlphaFoldDB" id="A0A839QA08"/>
<evidence type="ECO:0000313" key="2">
    <source>
        <dbReference type="Proteomes" id="UP000550501"/>
    </source>
</evidence>
<evidence type="ECO:0000313" key="1">
    <source>
        <dbReference type="EMBL" id="MBB2991036.1"/>
    </source>
</evidence>
<gene>
    <name evidence="1" type="ORF">FHR72_002509</name>
</gene>
<organism evidence="1 2">
    <name type="scientific">Mycolicibacterium iranicum</name>
    <name type="common">Mycobacterium iranicum</name>
    <dbReference type="NCBI Taxonomy" id="912594"/>
    <lineage>
        <taxon>Bacteria</taxon>
        <taxon>Bacillati</taxon>
        <taxon>Actinomycetota</taxon>
        <taxon>Actinomycetes</taxon>
        <taxon>Mycobacteriales</taxon>
        <taxon>Mycobacteriaceae</taxon>
        <taxon>Mycolicibacterium</taxon>
    </lineage>
</organism>
<protein>
    <submittedName>
        <fullName evidence="1">Uncharacterized protein</fullName>
    </submittedName>
</protein>
<dbReference type="RefSeq" id="WP_183468266.1">
    <property type="nucleotide sequence ID" value="NZ_JACHVU010000004.1"/>
</dbReference>